<dbReference type="WBParaSite" id="SBAD_0000464301-mRNA-1">
    <property type="protein sequence ID" value="SBAD_0000464301-mRNA-1"/>
    <property type="gene ID" value="SBAD_0000464301"/>
</dbReference>
<dbReference type="OrthoDB" id="71500at2759"/>
<accession>A0A183ILF6</accession>
<feature type="compositionally biased region" description="Basic and acidic residues" evidence="1">
    <location>
        <begin position="152"/>
        <end position="183"/>
    </location>
</feature>
<protein>
    <submittedName>
        <fullName evidence="5">Inner centromere protein A</fullName>
    </submittedName>
</protein>
<evidence type="ECO:0000256" key="1">
    <source>
        <dbReference type="SAM" id="MobiDB-lite"/>
    </source>
</evidence>
<keyword evidence="2" id="KW-0732">Signal</keyword>
<name>A0A183ILF6_9BILA</name>
<dbReference type="Proteomes" id="UP000270296">
    <property type="component" value="Unassembled WGS sequence"/>
</dbReference>
<organism evidence="5">
    <name type="scientific">Soboliphyme baturini</name>
    <dbReference type="NCBI Taxonomy" id="241478"/>
    <lineage>
        <taxon>Eukaryota</taxon>
        <taxon>Metazoa</taxon>
        <taxon>Ecdysozoa</taxon>
        <taxon>Nematoda</taxon>
        <taxon>Enoplea</taxon>
        <taxon>Dorylaimia</taxon>
        <taxon>Dioctophymatida</taxon>
        <taxon>Dioctophymatoidea</taxon>
        <taxon>Soboliphymatidae</taxon>
        <taxon>Soboliphyme</taxon>
    </lineage>
</organism>
<dbReference type="EMBL" id="UZAM01008327">
    <property type="protein sequence ID" value="VDP04413.1"/>
    <property type="molecule type" value="Genomic_DNA"/>
</dbReference>
<evidence type="ECO:0000313" key="3">
    <source>
        <dbReference type="EMBL" id="VDP04413.1"/>
    </source>
</evidence>
<keyword evidence="4" id="KW-1185">Reference proteome</keyword>
<reference evidence="5" key="1">
    <citation type="submission" date="2016-06" db="UniProtKB">
        <authorList>
            <consortium name="WormBaseParasite"/>
        </authorList>
    </citation>
    <scope>IDENTIFICATION</scope>
</reference>
<evidence type="ECO:0000313" key="5">
    <source>
        <dbReference type="WBParaSite" id="SBAD_0000464301-mRNA-1"/>
    </source>
</evidence>
<feature type="signal peptide" evidence="2">
    <location>
        <begin position="1"/>
        <end position="27"/>
    </location>
</feature>
<feature type="chain" id="PRO_5043140063" evidence="2">
    <location>
        <begin position="28"/>
        <end position="427"/>
    </location>
</feature>
<reference evidence="3 4" key="2">
    <citation type="submission" date="2018-11" db="EMBL/GenBank/DDBJ databases">
        <authorList>
            <consortium name="Pathogen Informatics"/>
        </authorList>
    </citation>
    <scope>NUCLEOTIDE SEQUENCE [LARGE SCALE GENOMIC DNA]</scope>
</reference>
<dbReference type="AlphaFoldDB" id="A0A183ILF6"/>
<feature type="region of interest" description="Disordered" evidence="1">
    <location>
        <begin position="152"/>
        <end position="191"/>
    </location>
</feature>
<dbReference type="PANTHER" id="PTHR31434">
    <property type="entry name" value="S PHASE CYCLIN A-ASSOCIATED PROTEIN IN THE ENDOPLASMIC RETICULUM"/>
    <property type="match status" value="1"/>
</dbReference>
<dbReference type="PANTHER" id="PTHR31434:SF2">
    <property type="entry name" value="S PHASE CYCLIN A-ASSOCIATED PROTEIN IN THE ENDOPLASMIC RETICULUM"/>
    <property type="match status" value="1"/>
</dbReference>
<evidence type="ECO:0000256" key="2">
    <source>
        <dbReference type="SAM" id="SignalP"/>
    </source>
</evidence>
<gene>
    <name evidence="3" type="ORF">SBAD_LOCUS4452</name>
</gene>
<evidence type="ECO:0000313" key="4">
    <source>
        <dbReference type="Proteomes" id="UP000270296"/>
    </source>
</evidence>
<sequence length="427" mass="49671">MTWIMKEVMILMLKMINVVTYIGKTLSEGLHKFEARQAKAEEIRQKLFEDKHQKLRDLINRVDAVRKLRRNLMEKKRLILNAKLAKAEQKRKLQIQAIVKKARAEEEKEERLRKLEEKAAREAAVEERRRITEEQRRQQLLEIAERTRKRQQKIERQKFEQERKRLQQSLEKSREREERKAEMKAAQQATSEQLLHRIQNRQVKTCRRYEMNLELIKHRAMELSLPHNTVTNAELLFTEAEPDSTLNCLTANRSPSSLHGSSDCASEQGPLVGKAIPLLVSASKPGLNVRIQKLTTDGKCGSTRSSLKADGTCSFDAANVLNSGSSKLLSRKRAKLKRLFLETLEKLHGPFSTFLAKFEMYHTWLPADLRAFQKIMFDFRKFFASEQLVENEKQSMFCSAGFQQLIIEFLKMFEKASVDSALVLSRK</sequence>
<proteinExistence type="predicted"/>